<dbReference type="Gene3D" id="3.30.1600.10">
    <property type="entry name" value="SIR2/SIRT2 'Small Domain"/>
    <property type="match status" value="1"/>
</dbReference>
<keyword evidence="3" id="KW-0808">Transferase</keyword>
<feature type="domain" description="Deacetylase sirtuin-type" evidence="7">
    <location>
        <begin position="10"/>
        <end position="328"/>
    </location>
</feature>
<dbReference type="Gene3D" id="3.40.50.1220">
    <property type="entry name" value="TPP-binding domain"/>
    <property type="match status" value="1"/>
</dbReference>
<feature type="binding site" evidence="5">
    <location>
        <position position="164"/>
    </location>
    <ligand>
        <name>Zn(2+)</name>
        <dbReference type="ChEBI" id="CHEBI:29105"/>
    </ligand>
</feature>
<reference evidence="8 9" key="1">
    <citation type="journal article" date="2023" name="Elife">
        <title>Identification of key yeast species and microbe-microbe interactions impacting larval growth of Drosophila in the wild.</title>
        <authorList>
            <person name="Mure A."/>
            <person name="Sugiura Y."/>
            <person name="Maeda R."/>
            <person name="Honda K."/>
            <person name="Sakurai N."/>
            <person name="Takahashi Y."/>
            <person name="Watada M."/>
            <person name="Katoh T."/>
            <person name="Gotoh A."/>
            <person name="Gotoh Y."/>
            <person name="Taniguchi I."/>
            <person name="Nakamura K."/>
            <person name="Hayashi T."/>
            <person name="Katayama T."/>
            <person name="Uemura T."/>
            <person name="Hattori Y."/>
        </authorList>
    </citation>
    <scope>NUCLEOTIDE SEQUENCE [LARGE SCALE GENOMIC DNA]</scope>
    <source>
        <strain evidence="8 9">SC-9</strain>
    </source>
</reference>
<dbReference type="PROSITE" id="PS50305">
    <property type="entry name" value="SIRTUIN"/>
    <property type="match status" value="1"/>
</dbReference>
<dbReference type="InterPro" id="IPR029035">
    <property type="entry name" value="DHS-like_NAD/FAD-binding_dom"/>
</dbReference>
<dbReference type="GeneID" id="90070908"/>
<sequence length="462" mass="52284">MHHLTLDSPDTTIKLKLSEVTKAIYGSKKMVVLTGAGISCNAGIPDFRSAHGLYNANTSTTVKGKDLFDISLFRNEDTLQAFASFMETLYGHTTQAMPTETHKFIHHLKKHNKLLRCYTQNIDALERKLELHTGIIEAQTSNFRKHWKDLDVVQLHGDLHALSCTACFAHFDWSADLRVQLAAGEIPECPKCLENYHHKSAEGKRLSSLTVGMLRPTIVLYGENHPHSESISRGISMDIRSRPDCLVIFGTSLRVDGVKKLVKTMAKEIHDRNGKVIFVNKTSPSHAVWGDFIDYFIESDCDSWIRSLKQDYPDLFLTQLELDQLKLKKSKGKKKQMMLTPPPTPSTNKKFDVSIDPKSIKSNDKIKQLLGERASPEYSPIKTNRIIDLSDEELDVVKQELKKKNPLKQINGNKNSKRPTRPSSKVSKDLDKENQSPKRSSPKKQPVIKQRQNIAIIPKICL</sequence>
<feature type="region of interest" description="Disordered" evidence="6">
    <location>
        <begin position="331"/>
        <end position="357"/>
    </location>
</feature>
<feature type="binding site" evidence="5">
    <location>
        <position position="192"/>
    </location>
    <ligand>
        <name>Zn(2+)</name>
        <dbReference type="ChEBI" id="CHEBI:29105"/>
    </ligand>
</feature>
<proteinExistence type="inferred from homology"/>
<dbReference type="GO" id="GO:0070403">
    <property type="term" value="F:NAD+ binding"/>
    <property type="evidence" value="ECO:0007669"/>
    <property type="project" value="InterPro"/>
</dbReference>
<dbReference type="PANTHER" id="PTHR11085">
    <property type="entry name" value="NAD-DEPENDENT PROTEIN DEACYLASE SIRTUIN-5, MITOCHONDRIAL-RELATED"/>
    <property type="match status" value="1"/>
</dbReference>
<comment type="caution">
    <text evidence="8">The sequence shown here is derived from an EMBL/GenBank/DDBJ whole genome shotgun (WGS) entry which is preliminary data.</text>
</comment>
<dbReference type="GO" id="GO:0017136">
    <property type="term" value="F:histone deacetylase activity, NAD-dependent"/>
    <property type="evidence" value="ECO:0007669"/>
    <property type="project" value="TreeGrafter"/>
</dbReference>
<dbReference type="GO" id="GO:0005634">
    <property type="term" value="C:nucleus"/>
    <property type="evidence" value="ECO:0007669"/>
    <property type="project" value="TreeGrafter"/>
</dbReference>
<dbReference type="SUPFAM" id="SSF52467">
    <property type="entry name" value="DHS-like NAD/FAD-binding domain"/>
    <property type="match status" value="1"/>
</dbReference>
<evidence type="ECO:0000313" key="8">
    <source>
        <dbReference type="EMBL" id="GMM32929.1"/>
    </source>
</evidence>
<organism evidence="8 9">
    <name type="scientific">Saccharomycopsis crataegensis</name>
    <dbReference type="NCBI Taxonomy" id="43959"/>
    <lineage>
        <taxon>Eukaryota</taxon>
        <taxon>Fungi</taxon>
        <taxon>Dikarya</taxon>
        <taxon>Ascomycota</taxon>
        <taxon>Saccharomycotina</taxon>
        <taxon>Saccharomycetes</taxon>
        <taxon>Saccharomycopsidaceae</taxon>
        <taxon>Saccharomycopsis</taxon>
    </lineage>
</organism>
<evidence type="ECO:0000256" key="1">
    <source>
        <dbReference type="ARBA" id="ARBA00006924"/>
    </source>
</evidence>
<dbReference type="Pfam" id="PF02146">
    <property type="entry name" value="SIR2"/>
    <property type="match status" value="1"/>
</dbReference>
<keyword evidence="9" id="KW-1185">Reference proteome</keyword>
<dbReference type="PANTHER" id="PTHR11085:SF8">
    <property type="entry name" value="NAD-DEPENDENT HISTONE DEACETYLASE HST3"/>
    <property type="match status" value="1"/>
</dbReference>
<evidence type="ECO:0000256" key="3">
    <source>
        <dbReference type="ARBA" id="ARBA00022679"/>
    </source>
</evidence>
<feature type="active site" description="Proton acceptor" evidence="5">
    <location>
        <position position="156"/>
    </location>
</feature>
<name>A0AAV5QE20_9ASCO</name>
<dbReference type="AlphaFoldDB" id="A0AAV5QE20"/>
<protein>
    <submittedName>
        <fullName evidence="8">NAD-dependent histone deacetylase</fullName>
    </submittedName>
</protein>
<dbReference type="GO" id="GO:0046872">
    <property type="term" value="F:metal ion binding"/>
    <property type="evidence" value="ECO:0007669"/>
    <property type="project" value="UniProtKB-KW"/>
</dbReference>
<feature type="region of interest" description="Disordered" evidence="6">
    <location>
        <begin position="402"/>
        <end position="450"/>
    </location>
</feature>
<evidence type="ECO:0000313" key="9">
    <source>
        <dbReference type="Proteomes" id="UP001360560"/>
    </source>
</evidence>
<gene>
    <name evidence="8" type="ORF">DASC09_002540</name>
</gene>
<evidence type="ECO:0000256" key="4">
    <source>
        <dbReference type="ARBA" id="ARBA00023027"/>
    </source>
</evidence>
<comment type="similarity">
    <text evidence="1">Belongs to the sirtuin family. Class I subfamily.</text>
</comment>
<evidence type="ECO:0000259" key="7">
    <source>
        <dbReference type="PROSITE" id="PS50305"/>
    </source>
</evidence>
<evidence type="ECO:0000256" key="6">
    <source>
        <dbReference type="SAM" id="MobiDB-lite"/>
    </source>
</evidence>
<keyword evidence="4" id="KW-0520">NAD</keyword>
<dbReference type="InterPro" id="IPR050134">
    <property type="entry name" value="NAD-dep_sirtuin_deacylases"/>
</dbReference>
<keyword evidence="2" id="KW-0678">Repressor</keyword>
<evidence type="ECO:0000256" key="5">
    <source>
        <dbReference type="PROSITE-ProRule" id="PRU00236"/>
    </source>
</evidence>
<evidence type="ECO:0000256" key="2">
    <source>
        <dbReference type="ARBA" id="ARBA00022491"/>
    </source>
</evidence>
<feature type="binding site" evidence="5">
    <location>
        <position position="167"/>
    </location>
    <ligand>
        <name>Zn(2+)</name>
        <dbReference type="ChEBI" id="CHEBI:29105"/>
    </ligand>
</feature>
<accession>A0AAV5QE20</accession>
<dbReference type="InterPro" id="IPR026590">
    <property type="entry name" value="Ssirtuin_cat_dom"/>
</dbReference>
<dbReference type="EMBL" id="BTFZ01000001">
    <property type="protein sequence ID" value="GMM32929.1"/>
    <property type="molecule type" value="Genomic_DNA"/>
</dbReference>
<dbReference type="Proteomes" id="UP001360560">
    <property type="component" value="Unassembled WGS sequence"/>
</dbReference>
<feature type="binding site" evidence="5">
    <location>
        <position position="189"/>
    </location>
    <ligand>
        <name>Zn(2+)</name>
        <dbReference type="ChEBI" id="CHEBI:29105"/>
    </ligand>
</feature>
<keyword evidence="5" id="KW-0479">Metal-binding</keyword>
<feature type="compositionally biased region" description="Basic and acidic residues" evidence="6">
    <location>
        <begin position="426"/>
        <end position="436"/>
    </location>
</feature>
<dbReference type="RefSeq" id="XP_064849929.1">
    <property type="nucleotide sequence ID" value="XM_064993857.1"/>
</dbReference>
<dbReference type="InterPro" id="IPR003000">
    <property type="entry name" value="Sirtuin"/>
</dbReference>
<dbReference type="InterPro" id="IPR026591">
    <property type="entry name" value="Sirtuin_cat_small_dom_sf"/>
</dbReference>
<keyword evidence="5" id="KW-0862">Zinc</keyword>